<keyword evidence="5" id="KW-1185">Reference proteome</keyword>
<evidence type="ECO:0000256" key="1">
    <source>
        <dbReference type="SAM" id="MobiDB-lite"/>
    </source>
</evidence>
<dbReference type="EMBL" id="JAAGAX010000017">
    <property type="protein sequence ID" value="KAF2286743.1"/>
    <property type="molecule type" value="Genomic_DNA"/>
</dbReference>
<evidence type="ECO:0000313" key="3">
    <source>
        <dbReference type="EMBL" id="KAF2286743.1"/>
    </source>
</evidence>
<gene>
    <name evidence="2" type="ORF">GH714_026665</name>
    <name evidence="3" type="ORF">GH714_026687</name>
    <name evidence="4" type="ORF">GH714_026713</name>
</gene>
<evidence type="ECO:0000313" key="2">
    <source>
        <dbReference type="EMBL" id="KAF2286741.1"/>
    </source>
</evidence>
<dbReference type="Proteomes" id="UP000467840">
    <property type="component" value="Chromosome 3"/>
</dbReference>
<protein>
    <submittedName>
        <fullName evidence="3">Uncharacterized protein</fullName>
    </submittedName>
</protein>
<comment type="caution">
    <text evidence="3">The sequence shown here is derived from an EMBL/GenBank/DDBJ whole genome shotgun (WGS) entry which is preliminary data.</text>
</comment>
<evidence type="ECO:0000313" key="4">
    <source>
        <dbReference type="EMBL" id="KAF2286744.1"/>
    </source>
</evidence>
<sequence>MEETTIVVDRAAAKEMNRNLIGMNDPLNLQSSDHPGYPDWFKSKNKGQQSGFKQHKPNGASGNKVAAMVDSYDLDTPIEVPDANSRIDELSNMLGSIQQKLQIMVKGKNSVAATAVGHSGSTSYLGTSTL</sequence>
<dbReference type="EMBL" id="JAAGAX010000017">
    <property type="protein sequence ID" value="KAF2286741.1"/>
    <property type="molecule type" value="Genomic_DNA"/>
</dbReference>
<feature type="region of interest" description="Disordered" evidence="1">
    <location>
        <begin position="24"/>
        <end position="62"/>
    </location>
</feature>
<dbReference type="EMBL" id="JAAGAX010000017">
    <property type="protein sequence ID" value="KAF2286744.1"/>
    <property type="molecule type" value="Genomic_DNA"/>
</dbReference>
<dbReference type="AlphaFoldDB" id="A0A6A6KF91"/>
<organism evidence="3 5">
    <name type="scientific">Hevea brasiliensis</name>
    <name type="common">Para rubber tree</name>
    <name type="synonym">Siphonia brasiliensis</name>
    <dbReference type="NCBI Taxonomy" id="3981"/>
    <lineage>
        <taxon>Eukaryota</taxon>
        <taxon>Viridiplantae</taxon>
        <taxon>Streptophyta</taxon>
        <taxon>Embryophyta</taxon>
        <taxon>Tracheophyta</taxon>
        <taxon>Spermatophyta</taxon>
        <taxon>Magnoliopsida</taxon>
        <taxon>eudicotyledons</taxon>
        <taxon>Gunneridae</taxon>
        <taxon>Pentapetalae</taxon>
        <taxon>rosids</taxon>
        <taxon>fabids</taxon>
        <taxon>Malpighiales</taxon>
        <taxon>Euphorbiaceae</taxon>
        <taxon>Crotonoideae</taxon>
        <taxon>Micrandreae</taxon>
        <taxon>Hevea</taxon>
    </lineage>
</organism>
<proteinExistence type="predicted"/>
<accession>A0A6A6KF91</accession>
<evidence type="ECO:0000313" key="5">
    <source>
        <dbReference type="Proteomes" id="UP000467840"/>
    </source>
</evidence>
<name>A0A6A6KF91_HEVBR</name>
<reference evidence="3 5" key="1">
    <citation type="journal article" date="2020" name="Mol. Plant">
        <title>The Chromosome-Based Rubber Tree Genome Provides New Insights into Spurge Genome Evolution and Rubber Biosynthesis.</title>
        <authorList>
            <person name="Liu J."/>
            <person name="Shi C."/>
            <person name="Shi C.C."/>
            <person name="Li W."/>
            <person name="Zhang Q.J."/>
            <person name="Zhang Y."/>
            <person name="Li K."/>
            <person name="Lu H.F."/>
            <person name="Shi C."/>
            <person name="Zhu S.T."/>
            <person name="Xiao Z.Y."/>
            <person name="Nan H."/>
            <person name="Yue Y."/>
            <person name="Zhu X.G."/>
            <person name="Wu Y."/>
            <person name="Hong X.N."/>
            <person name="Fan G.Y."/>
            <person name="Tong Y."/>
            <person name="Zhang D."/>
            <person name="Mao C.L."/>
            <person name="Liu Y.L."/>
            <person name="Hao S.J."/>
            <person name="Liu W.Q."/>
            <person name="Lv M.Q."/>
            <person name="Zhang H.B."/>
            <person name="Liu Y."/>
            <person name="Hu-Tang G.R."/>
            <person name="Wang J.P."/>
            <person name="Wang J.H."/>
            <person name="Sun Y.H."/>
            <person name="Ni S.B."/>
            <person name="Chen W.B."/>
            <person name="Zhang X.C."/>
            <person name="Jiao Y.N."/>
            <person name="Eichler E.E."/>
            <person name="Li G.H."/>
            <person name="Liu X."/>
            <person name="Gao L.Z."/>
        </authorList>
    </citation>
    <scope>NUCLEOTIDE SEQUENCE [LARGE SCALE GENOMIC DNA]</scope>
    <source>
        <strain evidence="5">cv. GT1</strain>
        <tissue evidence="3">Leaf</tissue>
    </source>
</reference>